<evidence type="ECO:0000256" key="6">
    <source>
        <dbReference type="ARBA" id="ARBA00023211"/>
    </source>
</evidence>
<gene>
    <name evidence="8" type="ORF">FRC98_15300</name>
</gene>
<dbReference type="GO" id="GO:0046872">
    <property type="term" value="F:metal ion binding"/>
    <property type="evidence" value="ECO:0007669"/>
    <property type="project" value="UniProtKB-KW"/>
</dbReference>
<dbReference type="InterPro" id="IPR045121">
    <property type="entry name" value="CoAse"/>
</dbReference>
<dbReference type="InterPro" id="IPR000086">
    <property type="entry name" value="NUDIX_hydrolase_dom"/>
</dbReference>
<evidence type="ECO:0000256" key="3">
    <source>
        <dbReference type="ARBA" id="ARBA00022723"/>
    </source>
</evidence>
<evidence type="ECO:0000256" key="4">
    <source>
        <dbReference type="ARBA" id="ARBA00022801"/>
    </source>
</evidence>
<evidence type="ECO:0000259" key="7">
    <source>
        <dbReference type="PROSITE" id="PS51462"/>
    </source>
</evidence>
<comment type="cofactor">
    <cofactor evidence="2">
        <name>Mg(2+)</name>
        <dbReference type="ChEBI" id="CHEBI:18420"/>
    </cofactor>
</comment>
<dbReference type="GO" id="GO:0010945">
    <property type="term" value="F:coenzyme A diphosphatase activity"/>
    <property type="evidence" value="ECO:0007669"/>
    <property type="project" value="InterPro"/>
</dbReference>
<comment type="caution">
    <text evidence="8">The sequence shown here is derived from an EMBL/GenBank/DDBJ whole genome shotgun (WGS) entry which is preliminary data.</text>
</comment>
<proteinExistence type="predicted"/>
<evidence type="ECO:0000313" key="9">
    <source>
        <dbReference type="Proteomes" id="UP000321412"/>
    </source>
</evidence>
<evidence type="ECO:0000256" key="5">
    <source>
        <dbReference type="ARBA" id="ARBA00022842"/>
    </source>
</evidence>
<dbReference type="Proteomes" id="UP000321412">
    <property type="component" value="Unassembled WGS sequence"/>
</dbReference>
<accession>A0A5C6XDY6</accession>
<organism evidence="8 9">
    <name type="scientific">Lujinxingia vulgaris</name>
    <dbReference type="NCBI Taxonomy" id="2600176"/>
    <lineage>
        <taxon>Bacteria</taxon>
        <taxon>Deltaproteobacteria</taxon>
        <taxon>Bradymonadales</taxon>
        <taxon>Lujinxingiaceae</taxon>
        <taxon>Lujinxingia</taxon>
    </lineage>
</organism>
<dbReference type="RefSeq" id="WP_146982316.1">
    <property type="nucleotide sequence ID" value="NZ_VOSM01000008.1"/>
</dbReference>
<dbReference type="PANTHER" id="PTHR12992">
    <property type="entry name" value="NUDIX HYDROLASE"/>
    <property type="match status" value="1"/>
</dbReference>
<evidence type="ECO:0000256" key="2">
    <source>
        <dbReference type="ARBA" id="ARBA00001946"/>
    </source>
</evidence>
<dbReference type="CDD" id="cd03426">
    <property type="entry name" value="NUDIX_CoAse_Nudt7"/>
    <property type="match status" value="1"/>
</dbReference>
<sequence length="209" mass="23635">MSSRFAPERVRQRLGELGWEPAVHFDRVPGLEGRPLREAAVLAPLCQVGQELHLVFTERPDSMRQHSGEVSFPGGRRDPGDDRLRDTALREAHEEIGLLPGDVQLYGSLVRMPTISGYEVTTFVGEFAHPYELVANPAEIEEMFMVPLGHLADPAFQRVEKRSWDGVSYDLHFYEFEGHTIWGATGYMVSVLLDFLAGRRLDEGRWTAK</sequence>
<protein>
    <submittedName>
        <fullName evidence="8">CoA pyrophosphatase</fullName>
    </submittedName>
</protein>
<dbReference type="OrthoDB" id="9802805at2"/>
<keyword evidence="4" id="KW-0378">Hydrolase</keyword>
<feature type="domain" description="Nudix hydrolase" evidence="7">
    <location>
        <begin position="35"/>
        <end position="172"/>
    </location>
</feature>
<reference evidence="8 9" key="1">
    <citation type="submission" date="2019-08" db="EMBL/GenBank/DDBJ databases">
        <title>Bradymonadales sp. TMQ4.</title>
        <authorList>
            <person name="Liang Q."/>
        </authorList>
    </citation>
    <scope>NUCLEOTIDE SEQUENCE [LARGE SCALE GENOMIC DNA]</scope>
    <source>
        <strain evidence="8 9">TMQ4</strain>
    </source>
</reference>
<dbReference type="EMBL" id="VOSM01000008">
    <property type="protein sequence ID" value="TXD35575.1"/>
    <property type="molecule type" value="Genomic_DNA"/>
</dbReference>
<name>A0A5C6XDY6_9DELT</name>
<dbReference type="PROSITE" id="PS51462">
    <property type="entry name" value="NUDIX"/>
    <property type="match status" value="1"/>
</dbReference>
<dbReference type="InterPro" id="IPR015797">
    <property type="entry name" value="NUDIX_hydrolase-like_dom_sf"/>
</dbReference>
<evidence type="ECO:0000313" key="8">
    <source>
        <dbReference type="EMBL" id="TXD35575.1"/>
    </source>
</evidence>
<dbReference type="Pfam" id="PF00293">
    <property type="entry name" value="NUDIX"/>
    <property type="match status" value="1"/>
</dbReference>
<keyword evidence="3" id="KW-0479">Metal-binding</keyword>
<dbReference type="AlphaFoldDB" id="A0A5C6XDY6"/>
<evidence type="ECO:0000256" key="1">
    <source>
        <dbReference type="ARBA" id="ARBA00001936"/>
    </source>
</evidence>
<comment type="cofactor">
    <cofactor evidence="1">
        <name>Mn(2+)</name>
        <dbReference type="ChEBI" id="CHEBI:29035"/>
    </cofactor>
</comment>
<keyword evidence="5" id="KW-0460">Magnesium</keyword>
<keyword evidence="6" id="KW-0464">Manganese</keyword>
<keyword evidence="9" id="KW-1185">Reference proteome</keyword>
<dbReference type="Gene3D" id="3.90.79.10">
    <property type="entry name" value="Nucleoside Triphosphate Pyrophosphohydrolase"/>
    <property type="match status" value="1"/>
</dbReference>
<dbReference type="PANTHER" id="PTHR12992:SF11">
    <property type="entry name" value="MITOCHONDRIAL COENZYME A DIPHOSPHATASE NUDT8"/>
    <property type="match status" value="1"/>
</dbReference>
<dbReference type="SUPFAM" id="SSF55811">
    <property type="entry name" value="Nudix"/>
    <property type="match status" value="1"/>
</dbReference>